<reference evidence="4 5" key="1">
    <citation type="journal article" date="2008" name="Nature">
        <title>The Trichoplax genome and the nature of placozoans.</title>
        <authorList>
            <person name="Srivastava M."/>
            <person name="Begovic E."/>
            <person name="Chapman J."/>
            <person name="Putnam N.H."/>
            <person name="Hellsten U."/>
            <person name="Kawashima T."/>
            <person name="Kuo A."/>
            <person name="Mitros T."/>
            <person name="Salamov A."/>
            <person name="Carpenter M.L."/>
            <person name="Signorovitch A.Y."/>
            <person name="Moreno M.A."/>
            <person name="Kamm K."/>
            <person name="Grimwood J."/>
            <person name="Schmutz J."/>
            <person name="Shapiro H."/>
            <person name="Grigoriev I.V."/>
            <person name="Buss L.W."/>
            <person name="Schierwater B."/>
            <person name="Dellaporta S.L."/>
            <person name="Rokhsar D.S."/>
        </authorList>
    </citation>
    <scope>NUCLEOTIDE SEQUENCE [LARGE SCALE GENOMIC DNA]</scope>
    <source>
        <strain evidence="4 5">Grell-BS-1999</strain>
    </source>
</reference>
<evidence type="ECO:0000256" key="1">
    <source>
        <dbReference type="SAM" id="MobiDB-lite"/>
    </source>
</evidence>
<dbReference type="InParanoid" id="B3RRG6"/>
<dbReference type="GeneID" id="6751554"/>
<dbReference type="GO" id="GO:0045742">
    <property type="term" value="P:positive regulation of epidermal growth factor receptor signaling pathway"/>
    <property type="evidence" value="ECO:0000318"/>
    <property type="project" value="GO_Central"/>
</dbReference>
<organism evidence="4 5">
    <name type="scientific">Trichoplax adhaerens</name>
    <name type="common">Trichoplax reptans</name>
    <dbReference type="NCBI Taxonomy" id="10228"/>
    <lineage>
        <taxon>Eukaryota</taxon>
        <taxon>Metazoa</taxon>
        <taxon>Placozoa</taxon>
        <taxon>Uniplacotomia</taxon>
        <taxon>Trichoplacea</taxon>
        <taxon>Trichoplacidae</taxon>
        <taxon>Trichoplax</taxon>
    </lineage>
</organism>
<dbReference type="SUPFAM" id="SSF54236">
    <property type="entry name" value="Ubiquitin-like"/>
    <property type="match status" value="1"/>
</dbReference>
<dbReference type="PANTHER" id="PTHR21298:SF2">
    <property type="entry name" value="GH01721P"/>
    <property type="match status" value="1"/>
</dbReference>
<proteinExistence type="predicted"/>
<dbReference type="KEGG" id="tad:TRIADDRAFT_54230"/>
<dbReference type="RefSeq" id="XP_002110867.1">
    <property type="nucleotide sequence ID" value="XM_002110831.1"/>
</dbReference>
<dbReference type="SMART" id="SM00228">
    <property type="entry name" value="PDZ"/>
    <property type="match status" value="1"/>
</dbReference>
<gene>
    <name evidence="4" type="ORF">TRIADDRAFT_54230</name>
</gene>
<dbReference type="GO" id="GO:0007165">
    <property type="term" value="P:signal transduction"/>
    <property type="evidence" value="ECO:0007669"/>
    <property type="project" value="InterPro"/>
</dbReference>
<evidence type="ECO:0000313" key="4">
    <source>
        <dbReference type="EMBL" id="EDV26871.1"/>
    </source>
</evidence>
<feature type="region of interest" description="Disordered" evidence="1">
    <location>
        <begin position="626"/>
        <end position="668"/>
    </location>
</feature>
<dbReference type="SUPFAM" id="SSF50156">
    <property type="entry name" value="PDZ domain-like"/>
    <property type="match status" value="1"/>
</dbReference>
<dbReference type="CDD" id="cd17043">
    <property type="entry name" value="RA"/>
    <property type="match status" value="1"/>
</dbReference>
<sequence length="668" mass="75068">MVMKEYTVNTRDINLYYLKMEVKQQEDAELKWISLENDSLILEILSTTAHAKPSFQLAVKEGKLIKIYGYVLAPEADYKTLIVSEETKAYNVVRMVLASYKSNESPNHFCLHEVSQKHRIDRIIMDDECPVAIQDIWGKSANATLHLCRKAYDFDQGKYQPDNSDGANLQLLRRARLARPPKISSNAKSASIDYDGFESNGGSSSNQSSIIYRNPHSEKRCRRCSEQFHDKVFKKIVTGIQDITLATTHTNNDGDSGYQVSGQCTPVSSSTTSPCAGSLANVSIDTLDLGSCGEDDRQPEVFDITNAAIIIDPPPEFATSINQQLDGDDLKNQTPKIIETVTINSAETENLKQNDINQLHEVTKSRQKTENDVVEGNKLLCPPQASLPAPIRKMSLNSLLDMKKAENKDAKFNETLSVGSQTKPLNAMELLMTSQLTLNLHSILGQRRHFLAITILQHQYNHQQQQESNIVGIEFCQKSSSDVDSYSLRRGIYIIKIDENGVIGRDGQLLVGDEIVEVNGEFVMATSIKVVEDTFNAAISHLGLLELVISREMNFKTNYASHISNLEDHNVNTVVDEQIKNLESTLSDSQDEKRMLQLKIKMLDLQLQHAEMEIEKKNREIAKMRLSNSNHKNSLSKRNYQVSKRSSIKRSARDKKMAPTGSDENLLQ</sequence>
<evidence type="ECO:0008006" key="6">
    <source>
        <dbReference type="Google" id="ProtNLM"/>
    </source>
</evidence>
<accession>B3RRG6</accession>
<name>B3RRG6_TRIAD</name>
<keyword evidence="5" id="KW-1185">Reference proteome</keyword>
<evidence type="ECO:0000259" key="3">
    <source>
        <dbReference type="PROSITE" id="PS50200"/>
    </source>
</evidence>
<dbReference type="InterPro" id="IPR001478">
    <property type="entry name" value="PDZ"/>
</dbReference>
<dbReference type="FunFam" id="3.10.20.90:FF:000749">
    <property type="entry name" value="Uncharacterized protein"/>
    <property type="match status" value="1"/>
</dbReference>
<dbReference type="OrthoDB" id="3908708at2759"/>
<dbReference type="Gene3D" id="2.30.42.10">
    <property type="match status" value="1"/>
</dbReference>
<dbReference type="AlphaFoldDB" id="B3RRG6"/>
<feature type="domain" description="Ras-associating" evidence="3">
    <location>
        <begin position="61"/>
        <end position="154"/>
    </location>
</feature>
<dbReference type="PROSITE" id="PS50200">
    <property type="entry name" value="RA"/>
    <property type="match status" value="1"/>
</dbReference>
<feature type="domain" description="PDZ" evidence="2">
    <location>
        <begin position="452"/>
        <end position="534"/>
    </location>
</feature>
<dbReference type="SMART" id="SM00314">
    <property type="entry name" value="RA"/>
    <property type="match status" value="1"/>
</dbReference>
<dbReference type="GO" id="GO:0045743">
    <property type="term" value="P:positive regulation of fibroblast growth factor receptor signaling pathway"/>
    <property type="evidence" value="ECO:0000318"/>
    <property type="project" value="GO_Central"/>
</dbReference>
<dbReference type="PANTHER" id="PTHR21298">
    <property type="entry name" value="GH01721P"/>
    <property type="match status" value="1"/>
</dbReference>
<dbReference type="CDD" id="cd00136">
    <property type="entry name" value="PDZ_canonical"/>
    <property type="match status" value="1"/>
</dbReference>
<dbReference type="PROSITE" id="PS50106">
    <property type="entry name" value="PDZ"/>
    <property type="match status" value="1"/>
</dbReference>
<dbReference type="CTD" id="6751554"/>
<feature type="compositionally biased region" description="Low complexity" evidence="1">
    <location>
        <begin position="626"/>
        <end position="639"/>
    </location>
</feature>
<protein>
    <recommendedName>
        <fullName evidence="6">PDZ domain-containing protein</fullName>
    </recommendedName>
</protein>
<evidence type="ECO:0000259" key="2">
    <source>
        <dbReference type="PROSITE" id="PS50106"/>
    </source>
</evidence>
<dbReference type="InterPro" id="IPR036034">
    <property type="entry name" value="PDZ_sf"/>
</dbReference>
<dbReference type="EMBL" id="DS985243">
    <property type="protein sequence ID" value="EDV26871.1"/>
    <property type="molecule type" value="Genomic_DNA"/>
</dbReference>
<dbReference type="Proteomes" id="UP000009022">
    <property type="component" value="Unassembled WGS sequence"/>
</dbReference>
<dbReference type="HOGENOM" id="CLU_411238_0_0_1"/>
<dbReference type="InterPro" id="IPR029071">
    <property type="entry name" value="Ubiquitin-like_domsf"/>
</dbReference>
<evidence type="ECO:0000313" key="5">
    <source>
        <dbReference type="Proteomes" id="UP000009022"/>
    </source>
</evidence>
<dbReference type="Gene3D" id="3.10.20.90">
    <property type="entry name" value="Phosphatidylinositol 3-kinase Catalytic Subunit, Chain A, domain 1"/>
    <property type="match status" value="1"/>
</dbReference>
<dbReference type="InterPro" id="IPR000159">
    <property type="entry name" value="RA_dom"/>
</dbReference>
<dbReference type="Pfam" id="PF00788">
    <property type="entry name" value="RA"/>
    <property type="match status" value="1"/>
</dbReference>